<dbReference type="InterPro" id="IPR002123">
    <property type="entry name" value="Plipid/glycerol_acylTrfase"/>
</dbReference>
<keyword evidence="2" id="KW-0012">Acyltransferase</keyword>
<dbReference type="PANTHER" id="PTHR30068:SF3">
    <property type="entry name" value="PHOSPHOLIPID_GLYCEROL ACYLTRANSFERASE DOMAIN-CONTAINING PROTEIN"/>
    <property type="match status" value="1"/>
</dbReference>
<keyword evidence="2" id="KW-0808">Transferase</keyword>
<evidence type="ECO:0000313" key="3">
    <source>
        <dbReference type="Proteomes" id="UP000077875"/>
    </source>
</evidence>
<accession>A0A172YE79</accession>
<proteinExistence type="predicted"/>
<evidence type="ECO:0000313" key="2">
    <source>
        <dbReference type="EMBL" id="ANF57558.1"/>
    </source>
</evidence>
<reference evidence="2 3" key="1">
    <citation type="submission" date="2016-04" db="EMBL/GenBank/DDBJ databases">
        <title>Complete Genome Sequence of Halotalea alkalilenta IHB B 13600.</title>
        <authorList>
            <person name="Swarnkar M.K."/>
            <person name="Sharma A."/>
            <person name="Kaushal K."/>
            <person name="Soni R."/>
            <person name="Rana S."/>
            <person name="Singh A.K."/>
            <person name="Gulati A."/>
        </authorList>
    </citation>
    <scope>NUCLEOTIDE SEQUENCE [LARGE SCALE GENOMIC DNA]</scope>
    <source>
        <strain evidence="2 3">IHB B 13600</strain>
    </source>
</reference>
<name>A0A172YE79_9GAMM</name>
<dbReference type="KEGG" id="haa:A5892_08850"/>
<feature type="domain" description="Phospholipid/glycerol acyltransferase" evidence="1">
    <location>
        <begin position="97"/>
        <end position="175"/>
    </location>
</feature>
<dbReference type="GO" id="GO:0042840">
    <property type="term" value="P:D-glucuronate catabolic process"/>
    <property type="evidence" value="ECO:0007669"/>
    <property type="project" value="TreeGrafter"/>
</dbReference>
<organism evidence="2 3">
    <name type="scientific">Halotalea alkalilenta</name>
    <dbReference type="NCBI Taxonomy" id="376489"/>
    <lineage>
        <taxon>Bacteria</taxon>
        <taxon>Pseudomonadati</taxon>
        <taxon>Pseudomonadota</taxon>
        <taxon>Gammaproteobacteria</taxon>
        <taxon>Oceanospirillales</taxon>
        <taxon>Halomonadaceae</taxon>
        <taxon>Halotalea</taxon>
    </lineage>
</organism>
<dbReference type="Proteomes" id="UP000077875">
    <property type="component" value="Chromosome"/>
</dbReference>
<sequence>MTPVTPADTVTDRFSALRPYQDDEVASVLSRLSHDDEFQAAIARFRLPRLDAVAPWLTRALIGYGLRRRMRGIHSITEFQRHIADYMEHMIERTVDRLEIHGLEALDDDQAYLFIGNHRDISLDPAFVNFALYLHNRNTVRIAIGDNLLEKPYVSDLMRLNKSFIVPRSSTGKREMIKAFQLLSEYIQHSIEIDNHSVWMAQRQGRAKNGIDRTDPAIIKMLCMAKRAENRDAPLAQIIAGLHVVPVSISYEYDPCDVQKARELAATESDGRYQKLAFEDMRSIAAGIVGDKGRVNLRFGTALNGGDFDSIEALTEEIDRQVLEGYQLYPSHFLALEKLGEHPELLELDDVTSADRNRFEARLAEVPEELRPWWLRQYANPVINCRAPILLDA</sequence>
<dbReference type="AlphaFoldDB" id="A0A172YE79"/>
<dbReference type="STRING" id="376489.A5892_08850"/>
<dbReference type="PANTHER" id="PTHR30068">
    <property type="entry name" value="URONATE ISOMERASE"/>
    <property type="match status" value="1"/>
</dbReference>
<protein>
    <submittedName>
        <fullName evidence="2">Glycerol acyltransferase</fullName>
    </submittedName>
</protein>
<gene>
    <name evidence="2" type="ORF">A5892_08850</name>
</gene>
<dbReference type="EMBL" id="CP015243">
    <property type="protein sequence ID" value="ANF57558.1"/>
    <property type="molecule type" value="Genomic_DNA"/>
</dbReference>
<dbReference type="SUPFAM" id="SSF69593">
    <property type="entry name" value="Glycerol-3-phosphate (1)-acyltransferase"/>
    <property type="match status" value="1"/>
</dbReference>
<evidence type="ECO:0000259" key="1">
    <source>
        <dbReference type="Pfam" id="PF01553"/>
    </source>
</evidence>
<dbReference type="GO" id="GO:0019698">
    <property type="term" value="P:D-galacturonate catabolic process"/>
    <property type="evidence" value="ECO:0007669"/>
    <property type="project" value="TreeGrafter"/>
</dbReference>
<keyword evidence="3" id="KW-1185">Reference proteome</keyword>
<dbReference type="GO" id="GO:0016746">
    <property type="term" value="F:acyltransferase activity"/>
    <property type="evidence" value="ECO:0007669"/>
    <property type="project" value="UniProtKB-KW"/>
</dbReference>
<dbReference type="Pfam" id="PF01553">
    <property type="entry name" value="Acyltransferase"/>
    <property type="match status" value="1"/>
</dbReference>
<dbReference type="RefSeq" id="WP_064122500.1">
    <property type="nucleotide sequence ID" value="NZ_CP015243.1"/>
</dbReference>